<feature type="region of interest" description="Disordered" evidence="5">
    <location>
        <begin position="1"/>
        <end position="128"/>
    </location>
</feature>
<feature type="domain" description="FAM234A/B beta-propeller" evidence="7">
    <location>
        <begin position="187"/>
        <end position="655"/>
    </location>
</feature>
<feature type="compositionally biased region" description="Acidic residues" evidence="5">
    <location>
        <begin position="58"/>
        <end position="71"/>
    </location>
</feature>
<proteinExistence type="predicted"/>
<sequence>MAAALSRALKLPGKKGSELGDYDPLTQADSDESEEDDLVLNYPRNGHAGKSERLNEALDNEEEDEEEEDEWTERISGKSRRDRGELKNGQFRNHRDSGMEKNGEERGGARTSEGSGLGVHGTEGEKEKRMRMKNLVRSAFFLVPLVCAAMIVLLCVFLVPCQRGELEKKLQWEKALGEKVGLTPPALALWDVDGDSVEDVLLAVTESTNETHTTQKSRNYSAVAVSAVSGQVLWRKVMPESVMYIQCGLWNSTQPSNVCLLIGKSILTAVISTSGKRLWTVTLKNIVSQAVLLPDIEGDSVPDLLVATLPADESMDLSLTMISGQTGALLGHPVPFNLTGQGKLIGPLLHETQQGAFYILFGLGNIQAISLQDIYFRAFGDMAIPQPLRKKDTVWEGLNKTGFSIIRIHRGSESVEFLLPLVADWRIDRNSLDTASNLNSTRSDWVLVYGASTLSVVRQRDLRKEWAFSLAPIHSQPALGYFNNDGILDIFVQHSANGTMQAKIINGASGSVLWAADFVCPRLVLETSAISTSTGQSAFLFWASDPIRTQRNATRTTTAPGVSAARPLIRKLFLLHPAYPTVLLELSNTTDTAVTSAVSYQEHLKDATYITVSSRPTPDSEPSAQIVKSTSLRAAVSRGQIVRLMENGKTENAVKPGAFELNTFFKRLYFKRQ</sequence>
<comment type="subcellular location">
    <subcellularLocation>
        <location evidence="1">Membrane</location>
        <topology evidence="1">Single-pass membrane protein</topology>
    </subcellularLocation>
</comment>
<evidence type="ECO:0000259" key="7">
    <source>
        <dbReference type="Pfam" id="PF23727"/>
    </source>
</evidence>
<evidence type="ECO:0000256" key="2">
    <source>
        <dbReference type="ARBA" id="ARBA00022692"/>
    </source>
</evidence>
<dbReference type="AlphaFoldDB" id="A0A2I4BKX0"/>
<dbReference type="InterPro" id="IPR045232">
    <property type="entry name" value="FAM234"/>
</dbReference>
<dbReference type="PANTHER" id="PTHR21419">
    <property type="match status" value="1"/>
</dbReference>
<feature type="compositionally biased region" description="Basic and acidic residues" evidence="5">
    <location>
        <begin position="93"/>
        <end position="108"/>
    </location>
</feature>
<dbReference type="SUPFAM" id="SSF69318">
    <property type="entry name" value="Integrin alpha N-terminal domain"/>
    <property type="match status" value="1"/>
</dbReference>
<dbReference type="CTD" id="57613"/>
<feature type="compositionally biased region" description="Acidic residues" evidence="5">
    <location>
        <begin position="29"/>
        <end position="38"/>
    </location>
</feature>
<keyword evidence="2 6" id="KW-0812">Transmembrane</keyword>
<dbReference type="Proteomes" id="UP000192220">
    <property type="component" value="Unplaced"/>
</dbReference>
<evidence type="ECO:0000256" key="3">
    <source>
        <dbReference type="ARBA" id="ARBA00022989"/>
    </source>
</evidence>
<evidence type="ECO:0000313" key="9">
    <source>
        <dbReference type="RefSeq" id="XP_013868387.1"/>
    </source>
</evidence>
<dbReference type="InterPro" id="IPR055409">
    <property type="entry name" value="Beta-prop_FAM234A_B"/>
</dbReference>
<dbReference type="STRING" id="52670.A0A2I4BKX0"/>
<evidence type="ECO:0000313" key="8">
    <source>
        <dbReference type="Proteomes" id="UP000192220"/>
    </source>
</evidence>
<evidence type="ECO:0000256" key="5">
    <source>
        <dbReference type="SAM" id="MobiDB-lite"/>
    </source>
</evidence>
<dbReference type="InParanoid" id="A0A2I4BKX0"/>
<feature type="transmembrane region" description="Helical" evidence="6">
    <location>
        <begin position="135"/>
        <end position="159"/>
    </location>
</feature>
<dbReference type="RefSeq" id="XP_013868387.1">
    <property type="nucleotide sequence ID" value="XM_014012933.1"/>
</dbReference>
<evidence type="ECO:0000256" key="1">
    <source>
        <dbReference type="ARBA" id="ARBA00004167"/>
    </source>
</evidence>
<evidence type="ECO:0000256" key="6">
    <source>
        <dbReference type="SAM" id="Phobius"/>
    </source>
</evidence>
<accession>A0A2I4BKX0</accession>
<dbReference type="Pfam" id="PF23727">
    <property type="entry name" value="Beta-prop_FAM234A_B"/>
    <property type="match status" value="1"/>
</dbReference>
<dbReference type="FunCoup" id="A0A2I4BKX0">
    <property type="interactions" value="448"/>
</dbReference>
<reference evidence="9" key="1">
    <citation type="submission" date="2025-08" db="UniProtKB">
        <authorList>
            <consortium name="RefSeq"/>
        </authorList>
    </citation>
    <scope>IDENTIFICATION</scope>
    <source>
        <strain evidence="9">Quisiro</strain>
        <tissue evidence="9">Liver</tissue>
    </source>
</reference>
<evidence type="ECO:0000256" key="4">
    <source>
        <dbReference type="ARBA" id="ARBA00023136"/>
    </source>
</evidence>
<dbReference type="GeneID" id="106520708"/>
<keyword evidence="3 6" id="KW-1133">Transmembrane helix</keyword>
<keyword evidence="8" id="KW-1185">Reference proteome</keyword>
<dbReference type="OrthoDB" id="9941159at2759"/>
<dbReference type="InterPro" id="IPR028994">
    <property type="entry name" value="Integrin_alpha_N"/>
</dbReference>
<keyword evidence="4 6" id="KW-0472">Membrane</keyword>
<dbReference type="GO" id="GO:0016020">
    <property type="term" value="C:membrane"/>
    <property type="evidence" value="ECO:0007669"/>
    <property type="project" value="UniProtKB-SubCell"/>
</dbReference>
<dbReference type="KEGG" id="alim:106520708"/>
<gene>
    <name evidence="9" type="primary">fam234b</name>
</gene>
<name>A0A2I4BKX0_AUSLI</name>
<dbReference type="PANTHER" id="PTHR21419:SF25">
    <property type="entry name" value="PROTEIN FAM234B"/>
    <property type="match status" value="1"/>
</dbReference>
<protein>
    <submittedName>
        <fullName evidence="9">Protein FAM234B</fullName>
    </submittedName>
</protein>
<organism evidence="8 9">
    <name type="scientific">Austrofundulus limnaeus</name>
    <name type="common">Annual killifish</name>
    <dbReference type="NCBI Taxonomy" id="52670"/>
    <lineage>
        <taxon>Eukaryota</taxon>
        <taxon>Metazoa</taxon>
        <taxon>Chordata</taxon>
        <taxon>Craniata</taxon>
        <taxon>Vertebrata</taxon>
        <taxon>Euteleostomi</taxon>
        <taxon>Actinopterygii</taxon>
        <taxon>Neopterygii</taxon>
        <taxon>Teleostei</taxon>
        <taxon>Neoteleostei</taxon>
        <taxon>Acanthomorphata</taxon>
        <taxon>Ovalentaria</taxon>
        <taxon>Atherinomorphae</taxon>
        <taxon>Cyprinodontiformes</taxon>
        <taxon>Rivulidae</taxon>
        <taxon>Austrofundulus</taxon>
    </lineage>
</organism>